<gene>
    <name evidence="2" type="ORF">OUO13_01065</name>
</gene>
<feature type="signal peptide" evidence="1">
    <location>
        <begin position="1"/>
        <end position="22"/>
    </location>
</feature>
<accession>A0A9X3EAU6</accession>
<proteinExistence type="predicted"/>
<evidence type="ECO:0000313" key="3">
    <source>
        <dbReference type="Proteomes" id="UP001150830"/>
    </source>
</evidence>
<evidence type="ECO:0000313" key="2">
    <source>
        <dbReference type="EMBL" id="MCY0963776.1"/>
    </source>
</evidence>
<feature type="chain" id="PRO_5040892147" evidence="1">
    <location>
        <begin position="23"/>
        <end position="151"/>
    </location>
</feature>
<keyword evidence="1" id="KW-0732">Signal</keyword>
<keyword evidence="3" id="KW-1185">Reference proteome</keyword>
<sequence>MKNIFKACLAVFCIFQSPILFSQSYTIQQGYIFEQKYLKQVSVKMAEEIANSPDVFQSYLTGQWGEEKIATSQVIRKNDLLSIKFKNRPSLTLQDYILESSEGVEGDSQLFKYIKSVPNYIIIGVLYGHDQPGFLLIAENGSEFYYVDTYK</sequence>
<reference evidence="2" key="1">
    <citation type="submission" date="2022-11" db="EMBL/GenBank/DDBJ databases">
        <title>Parathalassolutuus dongxingensis gen. nov., sp. nov., a novel member of family Oceanospirillaceae isolated from a coastal shrimp pond in Guangxi, China.</title>
        <authorList>
            <person name="Chen H."/>
        </authorList>
    </citation>
    <scope>NUCLEOTIDE SEQUENCE</scope>
    <source>
        <strain evidence="2">G-43</strain>
    </source>
</reference>
<dbReference type="EMBL" id="JAPNOA010000005">
    <property type="protein sequence ID" value="MCY0963776.1"/>
    <property type="molecule type" value="Genomic_DNA"/>
</dbReference>
<evidence type="ECO:0000256" key="1">
    <source>
        <dbReference type="SAM" id="SignalP"/>
    </source>
</evidence>
<dbReference type="AlphaFoldDB" id="A0A9X3EAU6"/>
<name>A0A9X3EAU6_9GAMM</name>
<comment type="caution">
    <text evidence="2">The sequence shown here is derived from an EMBL/GenBank/DDBJ whole genome shotgun (WGS) entry which is preliminary data.</text>
</comment>
<dbReference type="RefSeq" id="WP_283171995.1">
    <property type="nucleotide sequence ID" value="NZ_JAPNOA010000005.1"/>
</dbReference>
<dbReference type="Proteomes" id="UP001150830">
    <property type="component" value="Unassembled WGS sequence"/>
</dbReference>
<organism evidence="2 3">
    <name type="scientific">Parathalassolituus penaei</name>
    <dbReference type="NCBI Taxonomy" id="2997323"/>
    <lineage>
        <taxon>Bacteria</taxon>
        <taxon>Pseudomonadati</taxon>
        <taxon>Pseudomonadota</taxon>
        <taxon>Gammaproteobacteria</taxon>
        <taxon>Oceanospirillales</taxon>
        <taxon>Oceanospirillaceae</taxon>
        <taxon>Parathalassolituus</taxon>
    </lineage>
</organism>
<protein>
    <submittedName>
        <fullName evidence="2">Uncharacterized protein</fullName>
    </submittedName>
</protein>